<sequence length="180" mass="19428">MTTWVALLRGVNVNGVTVKSADLAALFGDLGFDGVRTVLASGNVRFASDVEVDEREGLKTRIEQGLRDRFGYDAWIVLVTLDELRAAADAFPFDAEDPSRQPYVVFCSDRGVLEALTDAAASLDPAEDPASSGFGVLYWSPEKGRTVDTPLAKVLAQSRYRTSTTTRNLRTLAKIVGGSP</sequence>
<dbReference type="SUPFAM" id="SSF160379">
    <property type="entry name" value="SP0830-like"/>
    <property type="match status" value="1"/>
</dbReference>
<dbReference type="PANTHER" id="PTHR36439:SF1">
    <property type="entry name" value="DUF1697 DOMAIN-CONTAINING PROTEIN"/>
    <property type="match status" value="1"/>
</dbReference>
<proteinExistence type="predicted"/>
<gene>
    <name evidence="1" type="ORF">J0P97_14030</name>
</gene>
<protein>
    <submittedName>
        <fullName evidence="1">DUF1697 domain-containing protein</fullName>
    </submittedName>
</protein>
<organism evidence="1 2">
    <name type="scientific">Microbacterium flavum</name>
    <dbReference type="NCBI Taxonomy" id="415216"/>
    <lineage>
        <taxon>Bacteria</taxon>
        <taxon>Bacillati</taxon>
        <taxon>Actinomycetota</taxon>
        <taxon>Actinomycetes</taxon>
        <taxon>Micrococcales</taxon>
        <taxon>Microbacteriaceae</taxon>
        <taxon>Microbacterium</taxon>
    </lineage>
</organism>
<name>A0ABS5XXB2_9MICO</name>
<dbReference type="RefSeq" id="WP_215488417.1">
    <property type="nucleotide sequence ID" value="NZ_BAAAPJ010000004.1"/>
</dbReference>
<dbReference type="EMBL" id="JAFLHG010000015">
    <property type="protein sequence ID" value="MBT8799181.1"/>
    <property type="molecule type" value="Genomic_DNA"/>
</dbReference>
<dbReference type="Proteomes" id="UP000740605">
    <property type="component" value="Unassembled WGS sequence"/>
</dbReference>
<dbReference type="PANTHER" id="PTHR36439">
    <property type="entry name" value="BLL4334 PROTEIN"/>
    <property type="match status" value="1"/>
</dbReference>
<dbReference type="Pfam" id="PF08002">
    <property type="entry name" value="DUF1697"/>
    <property type="match status" value="1"/>
</dbReference>
<accession>A0ABS5XXB2</accession>
<keyword evidence="2" id="KW-1185">Reference proteome</keyword>
<evidence type="ECO:0000313" key="2">
    <source>
        <dbReference type="Proteomes" id="UP000740605"/>
    </source>
</evidence>
<dbReference type="InterPro" id="IPR012545">
    <property type="entry name" value="DUF1697"/>
</dbReference>
<reference evidence="1 2" key="1">
    <citation type="submission" date="2021-03" db="EMBL/GenBank/DDBJ databases">
        <title>Microbacterium pauli sp. nov., isolated from microfiltered milk.</title>
        <authorList>
            <person name="Bellassi P."/>
            <person name="Fontana A."/>
            <person name="Callegari M.L."/>
            <person name="Lorenzo M."/>
            <person name="Cappa F."/>
        </authorList>
    </citation>
    <scope>NUCLEOTIDE SEQUENCE [LARGE SCALE GENOMIC DNA]</scope>
    <source>
        <strain evidence="1 2">DSM 18909</strain>
    </source>
</reference>
<dbReference type="Gene3D" id="3.30.70.1280">
    <property type="entry name" value="SP0830-like domains"/>
    <property type="match status" value="1"/>
</dbReference>
<dbReference type="PIRSF" id="PIRSF008502">
    <property type="entry name" value="UCP008502"/>
    <property type="match status" value="1"/>
</dbReference>
<evidence type="ECO:0000313" key="1">
    <source>
        <dbReference type="EMBL" id="MBT8799181.1"/>
    </source>
</evidence>
<comment type="caution">
    <text evidence="1">The sequence shown here is derived from an EMBL/GenBank/DDBJ whole genome shotgun (WGS) entry which is preliminary data.</text>
</comment>